<keyword evidence="3" id="KW-1185">Reference proteome</keyword>
<keyword evidence="1" id="KW-1133">Transmembrane helix</keyword>
<keyword evidence="1" id="KW-0812">Transmembrane</keyword>
<gene>
    <name evidence="2" type="ORF">Ga0074812_15411</name>
</gene>
<dbReference type="Proteomes" id="UP000198802">
    <property type="component" value="Unassembled WGS sequence"/>
</dbReference>
<name>A0A0S4R1G8_9ACTN</name>
<evidence type="ECO:0000313" key="3">
    <source>
        <dbReference type="Proteomes" id="UP000198802"/>
    </source>
</evidence>
<feature type="transmembrane region" description="Helical" evidence="1">
    <location>
        <begin position="20"/>
        <end position="37"/>
    </location>
</feature>
<sequence>MTVLVPRVLAFNLGIELGRLLAIAGMIGVGLVIRRVLPRLRDTRLAHGTLAAVTLAVAGGETQAMPFGPARSTERVFDPAGEVAGRVLTGHRPWPGASWRPAGR</sequence>
<dbReference type="RefSeq" id="WP_226933200.1">
    <property type="nucleotide sequence ID" value="NZ_FAOZ01000054.1"/>
</dbReference>
<keyword evidence="1" id="KW-0472">Membrane</keyword>
<organism evidence="2 3">
    <name type="scientific">Parafrankia irregularis</name>
    <dbReference type="NCBI Taxonomy" id="795642"/>
    <lineage>
        <taxon>Bacteria</taxon>
        <taxon>Bacillati</taxon>
        <taxon>Actinomycetota</taxon>
        <taxon>Actinomycetes</taxon>
        <taxon>Frankiales</taxon>
        <taxon>Frankiaceae</taxon>
        <taxon>Parafrankia</taxon>
    </lineage>
</organism>
<dbReference type="EMBL" id="FAOZ01000054">
    <property type="protein sequence ID" value="CUU61052.1"/>
    <property type="molecule type" value="Genomic_DNA"/>
</dbReference>
<accession>A0A0S4R1G8</accession>
<evidence type="ECO:0000256" key="1">
    <source>
        <dbReference type="SAM" id="Phobius"/>
    </source>
</evidence>
<protein>
    <submittedName>
        <fullName evidence="2">Uncharacterized protein</fullName>
    </submittedName>
</protein>
<proteinExistence type="predicted"/>
<evidence type="ECO:0000313" key="2">
    <source>
        <dbReference type="EMBL" id="CUU61052.1"/>
    </source>
</evidence>
<dbReference type="AlphaFoldDB" id="A0A0S4R1G8"/>
<reference evidence="3" key="1">
    <citation type="submission" date="2015-11" db="EMBL/GenBank/DDBJ databases">
        <authorList>
            <person name="Varghese N."/>
        </authorList>
    </citation>
    <scope>NUCLEOTIDE SEQUENCE [LARGE SCALE GENOMIC DNA]</scope>
    <source>
        <strain evidence="3">DSM 45899</strain>
    </source>
</reference>